<evidence type="ECO:0000313" key="2">
    <source>
        <dbReference type="Proteomes" id="UP000015523"/>
    </source>
</evidence>
<evidence type="ECO:0000313" key="1">
    <source>
        <dbReference type="EMBL" id="EQB33583.1"/>
    </source>
</evidence>
<dbReference type="OrthoDB" id="9429640at2"/>
<dbReference type="RefSeq" id="WP_021316707.1">
    <property type="nucleotide sequence ID" value="NZ_AUWY01000033.1"/>
</dbReference>
<name>T0KJR0_9SPHN</name>
<dbReference type="EMBL" id="AUWY01000033">
    <property type="protein sequence ID" value="EQB33583.1"/>
    <property type="molecule type" value="Genomic_DNA"/>
</dbReference>
<dbReference type="STRING" id="1346791.M529_03670"/>
<dbReference type="AlphaFoldDB" id="T0KJR0"/>
<reference evidence="1 2" key="1">
    <citation type="journal article" date="2013" name="Genome Announc.">
        <title>Draft Genome Sequence of Sphingobium ummariense Strain RL-3, a Hexachlorocyclohexane-Degrading Bacterium.</title>
        <authorList>
            <person name="Kohli P."/>
            <person name="Dua A."/>
            <person name="Sangwan N."/>
            <person name="Oldach P."/>
            <person name="Khurana J.P."/>
            <person name="Lal R."/>
        </authorList>
    </citation>
    <scope>NUCLEOTIDE SEQUENCE [LARGE SCALE GENOMIC DNA]</scope>
    <source>
        <strain evidence="1 2">RL-3</strain>
    </source>
</reference>
<dbReference type="Proteomes" id="UP000015523">
    <property type="component" value="Unassembled WGS sequence"/>
</dbReference>
<keyword evidence="2" id="KW-1185">Reference proteome</keyword>
<protein>
    <submittedName>
        <fullName evidence="1">Uncharacterized protein</fullName>
    </submittedName>
</protein>
<accession>T0KJR0</accession>
<gene>
    <name evidence="1" type="ORF">M529_03670</name>
</gene>
<dbReference type="PATRIC" id="fig|1346791.3.peg.711"/>
<sequence length="97" mass="10825">MDMGNWSHEDAANAQAEGWDIFEASGSMENEHGDRPFQLQSIDEMGALADDMAAWLLVRARALAGNGMHQRALEFLKTRSPAEYSDIINYVPEQTQP</sequence>
<comment type="caution">
    <text evidence="1">The sequence shown here is derived from an EMBL/GenBank/DDBJ whole genome shotgun (WGS) entry which is preliminary data.</text>
</comment>
<organism evidence="1 2">
    <name type="scientific">Sphingobium ummariense RL-3</name>
    <dbReference type="NCBI Taxonomy" id="1346791"/>
    <lineage>
        <taxon>Bacteria</taxon>
        <taxon>Pseudomonadati</taxon>
        <taxon>Pseudomonadota</taxon>
        <taxon>Alphaproteobacteria</taxon>
        <taxon>Sphingomonadales</taxon>
        <taxon>Sphingomonadaceae</taxon>
        <taxon>Sphingobium</taxon>
    </lineage>
</organism>
<proteinExistence type="predicted"/>